<dbReference type="SUPFAM" id="SSF69304">
    <property type="entry name" value="Tricorn protease N-terminal domain"/>
    <property type="match status" value="1"/>
</dbReference>
<dbReference type="Gene3D" id="2.60.40.10">
    <property type="entry name" value="Immunoglobulins"/>
    <property type="match status" value="5"/>
</dbReference>
<comment type="caution">
    <text evidence="7">The sequence shown here is derived from an EMBL/GenBank/DDBJ whole genome shotgun (WGS) entry which is preliminary data.</text>
</comment>
<dbReference type="InterPro" id="IPR010221">
    <property type="entry name" value="VCBS_dom"/>
</dbReference>
<evidence type="ECO:0000256" key="4">
    <source>
        <dbReference type="ARBA" id="ARBA00023065"/>
    </source>
</evidence>
<keyword evidence="8" id="KW-1185">Reference proteome</keyword>
<keyword evidence="2" id="KW-0677">Repeat</keyword>
<dbReference type="GO" id="GO:0007154">
    <property type="term" value="P:cell communication"/>
    <property type="evidence" value="ECO:0007669"/>
    <property type="project" value="InterPro"/>
</dbReference>
<feature type="domain" description="Cadherin" evidence="6">
    <location>
        <begin position="7236"/>
        <end position="7333"/>
    </location>
</feature>
<dbReference type="GO" id="GO:0005509">
    <property type="term" value="F:calcium ion binding"/>
    <property type="evidence" value="ECO:0007669"/>
    <property type="project" value="InterPro"/>
</dbReference>
<accession>A0A0C1D4N8</accession>
<dbReference type="CDD" id="cd11304">
    <property type="entry name" value="Cadherin_repeat"/>
    <property type="match status" value="1"/>
</dbReference>
<keyword evidence="1" id="KW-0732">Signal</keyword>
<keyword evidence="3" id="KW-0106">Calcium</keyword>
<dbReference type="SUPFAM" id="SSF141072">
    <property type="entry name" value="CalX-like"/>
    <property type="match status" value="55"/>
</dbReference>
<dbReference type="PROSITE" id="PS50268">
    <property type="entry name" value="CADHERIN_2"/>
    <property type="match status" value="3"/>
</dbReference>
<organism evidence="7 8">
    <name type="scientific">Pedobacter kyungheensis</name>
    <dbReference type="NCBI Taxonomy" id="1069985"/>
    <lineage>
        <taxon>Bacteria</taxon>
        <taxon>Pseudomonadati</taxon>
        <taxon>Bacteroidota</taxon>
        <taxon>Sphingobacteriia</taxon>
        <taxon>Sphingobacteriales</taxon>
        <taxon>Sphingobacteriaceae</taxon>
        <taxon>Pedobacter</taxon>
    </lineage>
</organism>
<dbReference type="PANTHER" id="PTHR11878:SF65">
    <property type="entry name" value="NA_CA-EXCHANGE PROTEIN, ISOFORM G"/>
    <property type="match status" value="1"/>
</dbReference>
<keyword evidence="4" id="KW-0406">Ion transport</keyword>
<dbReference type="NCBIfam" id="TIGR01965">
    <property type="entry name" value="VCBS_repeat"/>
    <property type="match status" value="5"/>
</dbReference>
<dbReference type="RefSeq" id="WP_039479282.1">
    <property type="nucleotide sequence ID" value="NZ_JSYN01000024.1"/>
</dbReference>
<evidence type="ECO:0000313" key="7">
    <source>
        <dbReference type="EMBL" id="KIA91996.1"/>
    </source>
</evidence>
<dbReference type="Pfam" id="PF03160">
    <property type="entry name" value="Calx-beta"/>
    <property type="match status" value="41"/>
</dbReference>
<dbReference type="SUPFAM" id="SSF49313">
    <property type="entry name" value="Cadherin-like"/>
    <property type="match status" value="1"/>
</dbReference>
<evidence type="ECO:0000256" key="3">
    <source>
        <dbReference type="ARBA" id="ARBA00022837"/>
    </source>
</evidence>
<keyword evidence="4" id="KW-0813">Transport</keyword>
<feature type="domain" description="Cadherin" evidence="6">
    <location>
        <begin position="6963"/>
        <end position="7060"/>
    </location>
</feature>
<dbReference type="InterPro" id="IPR003644">
    <property type="entry name" value="Calx_beta"/>
</dbReference>
<dbReference type="InterPro" id="IPR038081">
    <property type="entry name" value="CalX-like_sf"/>
</dbReference>
<protein>
    <recommendedName>
        <fullName evidence="6">Cadherin domain-containing protein</fullName>
    </recommendedName>
</protein>
<dbReference type="Gene3D" id="2.60.40.2030">
    <property type="match status" value="55"/>
</dbReference>
<dbReference type="InterPro" id="IPR015919">
    <property type="entry name" value="Cadherin-like_sf"/>
</dbReference>
<dbReference type="OrthoDB" id="2582440at2"/>
<dbReference type="InterPro" id="IPR051171">
    <property type="entry name" value="CaCA"/>
</dbReference>
<dbReference type="NCBIfam" id="NF012211">
    <property type="entry name" value="tand_rpt_95"/>
    <property type="match status" value="6"/>
</dbReference>
<reference evidence="7 8" key="1">
    <citation type="submission" date="2014-10" db="EMBL/GenBank/DDBJ databases">
        <title>Pedobacter Kyungheensis.</title>
        <authorList>
            <person name="Anderson B.M."/>
            <person name="Newman J.D."/>
        </authorList>
    </citation>
    <scope>NUCLEOTIDE SEQUENCE [LARGE SCALE GENOMIC DNA]</scope>
    <source>
        <strain evidence="7 8">KACC 16221</strain>
    </source>
</reference>
<dbReference type="EMBL" id="JSYN01000024">
    <property type="protein sequence ID" value="KIA91996.1"/>
    <property type="molecule type" value="Genomic_DNA"/>
</dbReference>
<evidence type="ECO:0000256" key="1">
    <source>
        <dbReference type="ARBA" id="ARBA00022729"/>
    </source>
</evidence>
<gene>
    <name evidence="7" type="ORF">OC25_18805</name>
</gene>
<evidence type="ECO:0000313" key="8">
    <source>
        <dbReference type="Proteomes" id="UP000031246"/>
    </source>
</evidence>
<dbReference type="InterPro" id="IPR002126">
    <property type="entry name" value="Cadherin-like_dom"/>
</dbReference>
<evidence type="ECO:0000256" key="2">
    <source>
        <dbReference type="ARBA" id="ARBA00022737"/>
    </source>
</evidence>
<name>A0A0C1D4N8_9SPHI</name>
<feature type="region of interest" description="Disordered" evidence="5">
    <location>
        <begin position="299"/>
        <end position="322"/>
    </location>
</feature>
<dbReference type="InterPro" id="IPR013783">
    <property type="entry name" value="Ig-like_fold"/>
</dbReference>
<dbReference type="NCBIfam" id="TIGR04131">
    <property type="entry name" value="Bac_Flav_CTERM"/>
    <property type="match status" value="1"/>
</dbReference>
<dbReference type="SMART" id="SM00237">
    <property type="entry name" value="Calx_beta"/>
    <property type="match status" value="55"/>
</dbReference>
<dbReference type="GO" id="GO:0016020">
    <property type="term" value="C:membrane"/>
    <property type="evidence" value="ECO:0007669"/>
    <property type="project" value="InterPro"/>
</dbReference>
<dbReference type="Pfam" id="PF13585">
    <property type="entry name" value="CHU_C"/>
    <property type="match status" value="1"/>
</dbReference>
<dbReference type="Pfam" id="PF17963">
    <property type="entry name" value="Big_9"/>
    <property type="match status" value="6"/>
</dbReference>
<dbReference type="GO" id="GO:0007156">
    <property type="term" value="P:homophilic cell adhesion via plasma membrane adhesion molecules"/>
    <property type="evidence" value="ECO:0007669"/>
    <property type="project" value="InterPro"/>
</dbReference>
<feature type="compositionally biased region" description="Polar residues" evidence="5">
    <location>
        <begin position="299"/>
        <end position="316"/>
    </location>
</feature>
<dbReference type="PANTHER" id="PTHR11878">
    <property type="entry name" value="SODIUM/CALCIUM EXCHANGER"/>
    <property type="match status" value="1"/>
</dbReference>
<feature type="region of interest" description="Disordered" evidence="5">
    <location>
        <begin position="501"/>
        <end position="525"/>
    </location>
</feature>
<dbReference type="GO" id="GO:0030001">
    <property type="term" value="P:metal ion transport"/>
    <property type="evidence" value="ECO:0007669"/>
    <property type="project" value="TreeGrafter"/>
</dbReference>
<feature type="domain" description="Cadherin" evidence="6">
    <location>
        <begin position="7156"/>
        <end position="7242"/>
    </location>
</feature>
<dbReference type="InterPro" id="IPR026341">
    <property type="entry name" value="T9SS_type_B"/>
</dbReference>
<proteinExistence type="predicted"/>
<sequence>MNKNLLSPCAPTRYFLTTNNYLTKHFGKYFRPVFFLALALLFFNLNQAFADGSKDLYPAGTSGKRAVLVSANGYTTNGVSASSWPFINRGTIKVYAKSGETIYLGSSAQGKGNGTIRVFKPGTIPNAARSNFDFNSGTSTTVGRIDTRTQELAGPSPATNGYTPFTVNVTTATDAGIYEIDFVAPDEAATTSIPDFAATANFATGDQPSNVYWILSWDVSVRTTTASTNLTTFPFITGRAYTNVFNGLIMNDFTTAGGFYGKFFTYTKDGYVYQVSGNGQVGVGFTFFANNRGFTTGANGTGNPTYKSSNTSTSPPVKNPTEADDANITHKLFFAKPAADLPATALNKNATTWLKPVITAPQASGLTFKGVEGSSSSVSSKGANITFTSNVNGKYKITIPGNGNFIDRTLVGIATAGQMTVYWDGRAGLSNTSTSLPGNKVPPGTTVNSIKIQLFGAEVHFPFIDTEINPNGVLIQQLDGSYNTISGADVVYWDDSNITSASANPSTPPEGYPLSSSGVSSSTNGHKWGANTATVATGNAEYGNNVGLDTYSFVPGAESTESVNVVISQADLRVTSVSPSVTTAKVGSTITYTVVLENLNNASSVSDISGAVFNLEYPSGFVVSSVSPPTVNAGTVTETSKSITATKFASTLNMTSGSRVTYTITGTVGNALSNTTVAARATILRSADVSDPDATDESTTTFSGNADTECNGLPSGTGCNNILTANAVTVPASVSIVATTPNASEPSTNGLFTVNLTSAVLGNTVVNYTISGNATNGVDYNTVTPLSGSVTILAGQTSATIPITVFDDNIVEPTESVVLTINSVSNTVTPSTTTALNASDLTATVNIADDDVATIAVATTDGAEPGTNGSFVFTMSKPSSTNTTISYTVSGSAGNGTDYNTIAGTATVLAGQTTVTVPVTVIDDLISEPTENVILSGFSTDNAKITVTPASATVNITDNDASSIAINNVSVAENVAGGNAVFTVTLTGAIQNAFTVNYATANGTAIAGSDYTATSGTLTFPANSATGTTRTITVPILNDAISEPTEAFTVVLSGISAGPTTIATATGTGTITDDDASSLAINNVSVAENVAGGNAVFTVTLTGAIQNALTVDFATANGTAIAGSDYTSTTGTLTFPANSATGTTRTITVPILNDAISEPTEAFTVVLSNISAGPTTIATATGTGTITDDDASSIAINNVSVAENVAGGNAVFTVTLTGGIQNAVTVNYATANGTAIAGSDYTNTTGTLTFPANSPTGTTRTITVPILNDAISEPTEAFTVVLSGISAGPTTIATATGTGTITDDDASSLAINNVSVVENVAGGNAVFTVTLTGAIQNAVTVDYATANGTAIAGSDYTSTSGTLTFPANSPTGTTRTITVPILNDAISEPTEAFTVVLSNISAGPTTIATATGTGTITDDDASSLAINNVSVVENVAGGNAVFTVTLTGAIQNAVTVDFATANGTAIAGSDYTSTSGTLTFPANSATGTTRTITVPILNDAISEPTEAFTVVLSNISAGPTTIATATGTGTITDDDASSLAINNVSVVENVAGGNAVFTVTLTGAIQNAVTVDFATANGTAIAGSDYTSTSGTLTFPANSATSTTRTITVPILNDAISEPTEAFTVVLSNISAGPTTIATATGTGTITDDDASSIAINNVSVAENVAGGNAVFTVTLTGGIQNAVTVNYATANGTAIAGSDYTNTTGTLTFPANSPTGTTRTITVPILNDAISEPTEAFTVVLSGISAGPTTIATATGTGTITDDDASSLAINNVSVAENVVGGNAVFTVTLTGAIQNAVTVDFATANATAIAGSDYTATSGTLTFPANSPTGTTRTITVPILNDAISEPTEAFTVVLSNISAGPTTIATATGTGTINDDDASIASITAGVNGNENGPVNGTFTVTLSNASSTNTQITYSLSGTATEGSDYSTITTKTITIPAGQTTGTITIPVLTDNIVEGNETVIATLVSSGSPLVNITTTPADKTATINILDNNTATVSISATPTSVNEGAGTATFTVTLSTAVQNAFSVNYTTTNGTAIAGQDYTATSGTLNFPANSAAGSTLTFTVPITDDNIVEPSETFNGTLTGVTGGLVTIGTGSAAVTIIDNDSSVASIAPGVNGNETGPVQGTFIVTLSKPASTDTQITYTLGGTATEGSDYSTIATKTITIPAGQTTGTIVINVLQDAITESTETVIATLGTSNNAVTVNTTPASIDILDANTSSVSISTTPTVNEAAGTATFTVTLNNAVQNGFSVNYATANGTATAGADYTATSGTLNFPANSPAGTALTFTVPIINDNIAEPNETFTATLSGITGGVVVISNATATATIVDNDAATVSIAAGTPGSENGPVNGTFTVTLSNPSSTDTQITYTLGGTATEGSDYSTITTKTITIPAGQTTGTITIPVLTDNIVEGTETVVATLVSTNSPLVTVTPTPANKTATINITDNTTATITVAATTNGAEPNTQGLFTFTLSNVSTSDTQIAYTVTGSATSGTDYTSIGTSITIPAGQTSVTLPVIVLDDTFAEPTESVILTMTAATNNPAITASTSPATVNITDNDNATVAVNNVTVAENGGNATFTVTLTGNVQDAFTVNYSTTNGTAVSGTDYTATSGSVTFPAGSVSGTTRTFNIPVINDNIAELTESFTVKLNSVSAGSVVTIPAAGATGTATITDDDAANVAINSVSALENAGNMTFTVTLTGNIQDAVSVNYATTDNTAIAGSDYTAKTGVITFPAGSVSGATQTILIPITDDSVTEGPESFKVTLSNATAPVTITQPEGIGTIIDNDPATVSISATPTSVNEAAGTATFTVTLSNAIQAGFSVDYATTNGTANAGSDYTATSGTLNFPAGSAAGATLTFTVPIINDNVVEPSETFSASINNVSGNLVTIGTSTASVTIIDNDTAVATITPGTPGNENGPVNGTFTVTLSNPSSTDTQITYTLGGTATEGSDYSTIVTKTITIPAGQTTGTITIPVLTDNIVEGTETVIATLGSTNNPAVTVSNTPATINISDNTTATVTVAGTADGAEPNTPGKFTFTLSNVSTTDTQITYAVSGSATSGADYTAIGTTVTIPAGQTTATVTVPVLDDNIAEGTETVILTMNATTSNPSITASTTPASINITDNDTAVATITAGTPGNENGPVNGTFTVTLSNPSAQPTTITYTLGGTATEGSDYSTIVTKTITIPAGQTTGTITIPVLADNLVEGVETVIATLATSGNPLVSVSNTPATINILDNNTASVSISATPTSVDEAAGTATFTVTLSAAVQNAFSVDYATANGTATAGSDYTATSGTLNFPAGSAAGATLTFTVPIINDNVVEPGETFNATISNVTGGLVTIATSSATVTITDNDTSVATITPGINGNETGPVNGTFTVTLSNPSSTDTQITYTLGGTATEGSDYSTIVTKTITIPAGQTTGTITIPVLTDNLAEGAETVIATLTTTNNPAISIGTTPATITILDANNASVSISTAPTVDEAAGTATFTVTLNNAVQNAFSVDYATANGTATAGLDYTTTSGTLNFPANAAAGTILTFTVPIIDDNIAEPSETFSATLSNITGGVVAISTATATTTIVDNDTSVASIAPGITGNENGPVNGTFTVTLSKPSSTDTQLTYTLGGTATEGSDYSTLTTHTITIPAGQTTGTITIPVLTDNVVEGVETVIATLATSGNPLVSVSNTPATINILDNNTATVSISATPAGINEADGTATFTVTLSAAVQNAFSIDYATANGTATAGAGLDYTATSGTLTFPAGSAAGTTLTFTVPVNNDNLVEPSETFNGTISNITGGLVTIATSSATVTITDNDTSVATITPGINGNETGPVNGTFIITLSNPSSTDTQFTYTLGGTATEGSDYSGIVIKTITIPAGQTTGTITIQVLTDAITESIETVIATLTTSNNPSVTVNNTPATINILDANTASVSISTTPTVDEAAGTATFTVTLNNAVQNAFSVDYATANGTATAGLDYTATNGTLNFPANAAAGTSLTFTVPINDDNIAEPSETFTAALSNITGGVVLISNATATATIVDNDASIASIAPGITGNENGPVNGTFTVTLSKPSSTDTQLTYTLGGTATEGSDYSTLATHTITIPAGQTTGTITIPVLTDNVVEGVETVIATLVSSGNPLVSVSSTPASINILDNNTATVSISATPTSVNEAAGTATFTVTLSTAVQNAFSVDYATANGTAIAGSDYTAASGTLTFPAGSAAGATLTFTVPINDDNLVEPNETFNATISNVTGGLVTIATSSATATITDNDSAVATITAGVNGNETGPVNGTFTVTLSNPSSTDTQITYTLGGTATEGSDYSTIVTKTITIPAGQTTGTITIPVLTDAITEGVETVIATLATSGNPAITVDATPATINILDANTASVSISTTPTVDEGAGTATFTVTLNNAVQDAFSVNYATANGTATAGSDYTATTGTLNFPANAAAGTTLTFTVPITDDNIAEANETFTATLSGITGGVVVISNATATATIVDNDAVVATITAGTPGNENGPVNGTFIVTLSKPSSTDTQLTYTLGGTATEGSDYLTIVTKTITIPAGQTTGTITIPVLTDNVVEGTETVTATLTTSGSPLVTVSNTPASINITDNTTATVTVAATNDGAEPTTPGLFTFTLSNVSTTDTQITYTVSGTATSGLDYTSIGTTVTIPAGQTTATVNVPVLNDNIAEGTETVILTMNAATSNPSITASTTPATVNIIDDDTAVATITAGTSGNENGPLNGTFTVTLSNPSSQPTTLTYSLGGTATEGSDYSAIVTKTITIPAGQTTGTITIPVLTDNIIEGIETVTATLTNSANPLVSISNTPATINIDDNTTATVTVAATTNGAEPATPGLFTFTLSNVSTTDTQITYTVTGSATSGVDYTAIGTTVTIPAGQTTATVSVPVIDDNIAEGTETVILTMTAATSNPSITANTTPAIVSITDNDTSVASIAAGTNGSENGPANGTFVVTLSNPSSQPTIITYTIGGTAAEGSDYSNIVTKTVTIPAGQTTATITIPVLTDNLVEGVETVVVTLGTSNNALVSVSNTPASIDIIDNTSATVTVTATANGAEPATPGQFTFTLSNVSTTPTQITYTVGGSATSGLDYTSIGTTVTIPAGQTTATVSVPVLNDNLVEGIETVVLTMSATTSNPSITASTTPATVNITDNDTAIATITPGVNGNENGPVSGTFIVTLSNPSSTDTQITYTVGGTATEGSDYSTIVKTITIPAGQTTGTITIPVLTDAIVEGTETVVISLTGTNNPLVNVNSTPASINILDNNTATVSISTTPVINENAGTATFTVTLNAAVQNAFSVDYKTTDGTATAGLDYMATTGTLTFPANSPAGTTLTFTVPVTDDNLVEPSETFSAALSNISNTLVSIATGTATVTITDNDTAVASIAPGTNGNETGPVNGTFIVTLSNPSATDTQLTYTLGGTATEGSDYTAITTKVITIPAGETTGTITIPVIADAVAESIETVIATLGTSNNAAVSVNTTPASINILDANTANVSISINAASVTEAVGTVTLSVTLNVAVQNSFTVDYATADGTAKAGLDYAATSGTLTFPANSPAGTVLNVVIPIIDDNLIENTESFTVGLSNVQGADVAIGTSPATVNIADNDSAVATIVAGTNANETGLVNGSFNITLSNPSSTPTTLTFTLAGTATESADYGAVTKTIIIPAGATSGTITIPVMADGVAEGTETVVATLTASSNAAITVSNTPASINILDADVATVSIATTPVINEDAGTATFVVTLSNAVQNSFSVNYGTTDGTATGGLDYTATNGTLTFPANAAAGTSLTFTVPVTDDNLVEPSETFSASLSGITGDVVTIATPSATVTITDNDNSVASITAGTNGNENGPVNGTYTVTLSNPSSTDTQLTFTVGGTATEGSDYNTITKTIIIPAGQTTGTITIPVISDNIVEGNETVIVTLTGSNNSAVTVNNTPATINIIDNNSVTASISVALASVNEAAGTATFTVTLSGSVQDAFTVDYTTADGTAKAGLDYVATSGTLVFPAGSTAGASLTFTVPIIDDNLVEGDETFSGVITNVSGGLVTIGNGTAVVTIVDNDSAVATITAGTNGNENGPVNGTFTVTLNNPVATDTQLTYTLAGTATEGSDYSNIVTKTITIPAGQTTGTITIPVLTDNIVEGTETVVATLTNSGNPLVTVSNTPASINITDNTEAIVTVAATADGAEPSTPGQFTFTLSQVSTTDTQITYTVNGTATSGTDYTSIGNTVTIPAGQTTATVSVPVLNDNIVEGTETVILTMNAATNNASIVASTTPATVNITDSGSSIASIIAGANGNENGPVNGTFTVTLNNPSATDTQLTYTLAGTATEGSDYSTIVTKTITILAGQTTATITIPVLTDAILEGTESVIATLVSSNNPQITTSNVPATITIADNNTATVSISTAPTVNEAAGTATFTVTLSAAVQQAFTVAYTTSDGTATAGLDYTTTSGTLTFPAGSAAGATLTFTVPILDDNIIEGDHTFNGVISNVSGGLVTIATGTATTTIIDNDSAVATIAAGVDGNENGPTNGTFIVTLSKPSATDTQLSYALGGTATEGSDYSTIVTKTITIPAGQTTATITIPVLSDAVLEGVETVTATLTASGNPAITPGNVPATINIADNNAATVSISTAPSINEAAGTATFTVTLNAAVQQEFSLDYKTTDGTATAGLDYTATSGTLTFPANSPAGTTLTFTVPVIDDNIVETNETFNGVISNVTGGLVTIDINTATTTIVDNDATVATITAGVDGNENGPVNGTFTVTLSKPSATDTQITYTLGGTATEGSDYTAIVTKTITIPAGQTSATITIPVLNDDVVEGTETLIATLGTSANPGVTVSNVPATINIIDGTTAIVTVTATADGAEPSTPGQFTFTLSYPSATATQITYTVNGTATSGTDYTSIGTTITIPAGQTSVTLSVPVLDDNISEGNETVIITMNATTSNPLITASTSPATVNIRDNRAPVATAPAITVNEDTPVNGTITATDPDGNPLTYTVTTPPAHGTVTVNPDGTYTYTPAPDYNGTDTFTVTVSDGKGGTVTVTIPVTINPVNDAPVATAPAITTNKNTPVNGTITASDVDGDPLIFTVTTPPAHGTVVVNPDGTYTYTPANNYSGADVFTVTVSDGKGGTTTVTINVTVNPTNVAPVATAPAISTNKNTPVNGTITATDADGDPLTFTVTTPPAHGTVVVNPDGTYTYTPANNYSGADVFTVTVSDGKGGTTTVTINVTVNPTNAAPVVTAPALSTNEDTPANGTITATDADGDPLTFTVTTPPAHGTVVVNPDGTYTYTPAPNYNGIDTFTVTVSDGKGGTTTVTISVTINAVNDAPVATAPAITTPQNTPVNGTITASDVDGDPLTFTVTTAPAHGTVVVNPDGTYTYTPAAGYVGSDTFTVTVSDGKGGTTTVTIPVTVTLVAAPAMSLTKAATNSVSKVGDVINYNIIVTNTGNTALNNVTITDAGADAGSITPASIATLLPGSSVTVTAKHTVTLTEVNNGSFTNQASATAQVQGGGTINKLSDDPGTPAVGDATVTAIAPASTITLVKTGALSADGNSITYNFSIMNTGNVTLHVVNLVDAKLGLNKTYSGNVAPGGIITDTYVYQLTQADKDAGSVTNSANVNARTPANLPVSDVSGTAENNDTPTVTAIPDAGAIALVKTASFNGNKVTYTFTIKNTGSVTLNTITLTDAKLGLNNKVITVTGGLAPGASTTDVEVYTLTQVDKDLGTVTNTATVNAKTTAGANVSDISGTAESNNTATVTSFPKSPRAVDDAGGTVANKPVVISVLDNDDPGNSTFDKLTVEIVSQPKHGTVKVNADGTVTYTPDAGYTGEDVFTYRVKDAYGYYTNVAAVNLTANFTGITIPNLFTPNGDGINDTFEIIGLNQYQTSELQIVNRWGNEVFHAKGYQNNWTGEGLNEGTYYYLLRVKKANSNDVEVYKGYITLIRAFKK</sequence>
<evidence type="ECO:0000259" key="6">
    <source>
        <dbReference type="PROSITE" id="PS50268"/>
    </source>
</evidence>
<dbReference type="Proteomes" id="UP000031246">
    <property type="component" value="Unassembled WGS sequence"/>
</dbReference>
<evidence type="ECO:0000256" key="5">
    <source>
        <dbReference type="SAM" id="MobiDB-lite"/>
    </source>
</evidence>